<proteinExistence type="predicted"/>
<reference evidence="2" key="1">
    <citation type="submission" date="2016-12" db="EMBL/GenBank/DDBJ databases">
        <title>An insight into the sialome and mialome of the sand fly, Nyssomyia neivai.</title>
        <authorList>
            <person name="Sebastian V."/>
            <person name="Goulart T.M."/>
            <person name="Oliveira W."/>
            <person name="Calvo E."/>
            <person name="Oliveira L.F."/>
            <person name="Pinto M.C."/>
            <person name="Rosselino A.M."/>
            <person name="Ribeiro J.M."/>
        </authorList>
    </citation>
    <scope>NUCLEOTIDE SEQUENCE</scope>
</reference>
<evidence type="ECO:0000256" key="1">
    <source>
        <dbReference type="SAM" id="Coils"/>
    </source>
</evidence>
<protein>
    <submittedName>
        <fullName evidence="2">Putative microtubule binding protein</fullName>
    </submittedName>
</protein>
<dbReference type="EMBL" id="GFDF01000078">
    <property type="protein sequence ID" value="JAV14006.1"/>
    <property type="molecule type" value="Transcribed_RNA"/>
</dbReference>
<evidence type="ECO:0000313" key="2">
    <source>
        <dbReference type="EMBL" id="JAV14006.1"/>
    </source>
</evidence>
<accession>A0A1L8E5Q6</accession>
<keyword evidence="1" id="KW-0175">Coiled coil</keyword>
<organism evidence="2">
    <name type="scientific">Nyssomyia neivai</name>
    <dbReference type="NCBI Taxonomy" id="330878"/>
    <lineage>
        <taxon>Eukaryota</taxon>
        <taxon>Metazoa</taxon>
        <taxon>Ecdysozoa</taxon>
        <taxon>Arthropoda</taxon>
        <taxon>Hexapoda</taxon>
        <taxon>Insecta</taxon>
        <taxon>Pterygota</taxon>
        <taxon>Neoptera</taxon>
        <taxon>Endopterygota</taxon>
        <taxon>Diptera</taxon>
        <taxon>Nematocera</taxon>
        <taxon>Psychodoidea</taxon>
        <taxon>Psychodidae</taxon>
        <taxon>Nyssomyia</taxon>
    </lineage>
</organism>
<sequence>MQEAKQEGGNTDFKALQEEMEDLIQTSKAMKQSYEKKNNYLRDANKVLAEDRDRLQKKVKVISQKDTEIDLLKDRIRKKEKTIEKLNNVVKEKLIEINELKFKKTDRGKEVSPLSKGLMQMEKRKSDRQSIYDENRSIDFQIERDVGTMTDPTSNLCQCNELRYQLGQLKNTISVLKYKVEAGEKNFENHPVHNDLQMMKLEVSKKELALSTAQQELRRGEAKYLQLWSSVRGGASKCHVGTQSDAQHLGFSNLDSGMVLRAQLDESQRNLKRLQEKYDNLHADYAMKEDRLVEYETMLSKKENEADNGNQQGLKEENEMLKEKYYNVRRAFLKLRIQHEGR</sequence>
<name>A0A1L8E5Q6_9DIPT</name>
<dbReference type="AlphaFoldDB" id="A0A1L8E5Q6"/>
<feature type="coiled-coil region" evidence="1">
    <location>
        <begin position="13"/>
        <end position="103"/>
    </location>
</feature>
<feature type="coiled-coil region" evidence="1">
    <location>
        <begin position="257"/>
        <end position="312"/>
    </location>
</feature>